<accession>I0IJ60</accession>
<name>I0IJ60_PHYMF</name>
<evidence type="ECO:0000313" key="1">
    <source>
        <dbReference type="EMBL" id="BAM05298.1"/>
    </source>
</evidence>
<protein>
    <submittedName>
        <fullName evidence="1">Uncharacterized protein</fullName>
    </submittedName>
</protein>
<dbReference type="KEGG" id="phm:PSMK_31390"/>
<dbReference type="HOGENOM" id="CLU_157088_0_0_0"/>
<gene>
    <name evidence="1" type="ordered locus">PSMK_31390</name>
</gene>
<organism evidence="1 2">
    <name type="scientific">Phycisphaera mikurensis (strain NBRC 102666 / KCTC 22515 / FYK2301M01)</name>
    <dbReference type="NCBI Taxonomy" id="1142394"/>
    <lineage>
        <taxon>Bacteria</taxon>
        <taxon>Pseudomonadati</taxon>
        <taxon>Planctomycetota</taxon>
        <taxon>Phycisphaerae</taxon>
        <taxon>Phycisphaerales</taxon>
        <taxon>Phycisphaeraceae</taxon>
        <taxon>Phycisphaera</taxon>
    </lineage>
</organism>
<dbReference type="EMBL" id="AP012338">
    <property type="protein sequence ID" value="BAM05298.1"/>
    <property type="molecule type" value="Genomic_DNA"/>
</dbReference>
<keyword evidence="2" id="KW-1185">Reference proteome</keyword>
<sequence>MSPEKPLHRSIHPTKLDPVGAMDYLAFRPNSADKDQLSLYDGDQIGAEAAWLHHTRDGAHSHGIGTVTAAEATAAGTPARSDPDEFPEHVLADFSALPGRKAKQRAAATLCEAANARGWSFRPEA</sequence>
<evidence type="ECO:0000313" key="2">
    <source>
        <dbReference type="Proteomes" id="UP000007881"/>
    </source>
</evidence>
<reference evidence="1 2" key="1">
    <citation type="submission" date="2012-02" db="EMBL/GenBank/DDBJ databases">
        <title>Complete genome sequence of Phycisphaera mikurensis NBRC 102666.</title>
        <authorList>
            <person name="Ankai A."/>
            <person name="Hosoyama A."/>
            <person name="Terui Y."/>
            <person name="Sekine M."/>
            <person name="Fukai R."/>
            <person name="Kato Y."/>
            <person name="Nakamura S."/>
            <person name="Yamada-Narita S."/>
            <person name="Kawakoshi A."/>
            <person name="Fukunaga Y."/>
            <person name="Yamazaki S."/>
            <person name="Fujita N."/>
        </authorList>
    </citation>
    <scope>NUCLEOTIDE SEQUENCE [LARGE SCALE GENOMIC DNA]</scope>
    <source>
        <strain evidence="2">NBRC 102666 / KCTC 22515 / FYK2301M01</strain>
    </source>
</reference>
<dbReference type="RefSeq" id="WP_014438502.1">
    <property type="nucleotide sequence ID" value="NC_017080.1"/>
</dbReference>
<dbReference type="STRING" id="1142394.PSMK_31390"/>
<dbReference type="Proteomes" id="UP000007881">
    <property type="component" value="Chromosome"/>
</dbReference>
<dbReference type="OrthoDB" id="670198at2"/>
<proteinExistence type="predicted"/>
<dbReference type="AlphaFoldDB" id="I0IJ60"/>